<protein>
    <recommendedName>
        <fullName evidence="6">Aspartate aminotransferase family protein</fullName>
    </recommendedName>
</protein>
<dbReference type="Proteomes" id="UP000182253">
    <property type="component" value="Unassembled WGS sequence"/>
</dbReference>
<dbReference type="InterPro" id="IPR005814">
    <property type="entry name" value="Aminotrans_3"/>
</dbReference>
<dbReference type="Gene3D" id="3.40.640.10">
    <property type="entry name" value="Type I PLP-dependent aspartate aminotransferase-like (Major domain)"/>
    <property type="match status" value="1"/>
</dbReference>
<keyword evidence="2 3" id="KW-0663">Pyridoxal phosphate</keyword>
<dbReference type="InterPro" id="IPR049704">
    <property type="entry name" value="Aminotrans_3_PPA_site"/>
</dbReference>
<proteinExistence type="inferred from homology"/>
<dbReference type="GO" id="GO:0030170">
    <property type="term" value="F:pyridoxal phosphate binding"/>
    <property type="evidence" value="ECO:0007669"/>
    <property type="project" value="InterPro"/>
</dbReference>
<evidence type="ECO:0000256" key="1">
    <source>
        <dbReference type="ARBA" id="ARBA00008954"/>
    </source>
</evidence>
<evidence type="ECO:0000313" key="5">
    <source>
        <dbReference type="Proteomes" id="UP000182253"/>
    </source>
</evidence>
<dbReference type="InterPro" id="IPR015424">
    <property type="entry name" value="PyrdxlP-dep_Trfase"/>
</dbReference>
<sequence>MYLSDHYSRDLKFVRGEGCFLFDKKGIKYIDFLAGWCVANVGYGRKEIITALQTAARNGLYVPPFFRDDAWENFAKKLCSIAPNKKLNKAFRCTSGSEAVEFAIKCARAATGRPYIVSIDNVYHGHTYGAASVGNACRSEIAPCLPGIIKLPMPNSFRDVSSDEVIYQFEKLASSRNDVAAFISEPVWTNAGAIIPPEEFYLAIEKICRKYNILFIMDEVATGFGRCGKLFASELWNLKPDILCLGKGLTGGYGTLGATLVTEEIFKRSSNIPFYSTFGWNLFDLAGADANVDLIVRERLWENAKRLSGYFFDQLKEFEKFEFVGEVRGIGLLFGIEIIKDKKTKQPDLRRAEAIAELCEKKGLILETAHNTLFITPPLVISKSLIDSGVAILASVLGSHA</sequence>
<dbReference type="PROSITE" id="PS00600">
    <property type="entry name" value="AA_TRANSFER_CLASS_3"/>
    <property type="match status" value="1"/>
</dbReference>
<dbReference type="PIRSF" id="PIRSF000521">
    <property type="entry name" value="Transaminase_4ab_Lys_Orn"/>
    <property type="match status" value="1"/>
</dbReference>
<dbReference type="STRING" id="1801735.A2645_00270"/>
<gene>
    <name evidence="4" type="ORF">A2645_00270</name>
</gene>
<dbReference type="Pfam" id="PF00202">
    <property type="entry name" value="Aminotran_3"/>
    <property type="match status" value="1"/>
</dbReference>
<dbReference type="EMBL" id="MFTL01000002">
    <property type="protein sequence ID" value="OGI62212.1"/>
    <property type="molecule type" value="Genomic_DNA"/>
</dbReference>
<evidence type="ECO:0000313" key="4">
    <source>
        <dbReference type="EMBL" id="OGI62212.1"/>
    </source>
</evidence>
<reference evidence="4 5" key="1">
    <citation type="journal article" date="2016" name="Nat. Commun.">
        <title>Thousands of microbial genomes shed light on interconnected biogeochemical processes in an aquifer system.</title>
        <authorList>
            <person name="Anantharaman K."/>
            <person name="Brown C.T."/>
            <person name="Hug L.A."/>
            <person name="Sharon I."/>
            <person name="Castelle C.J."/>
            <person name="Probst A.J."/>
            <person name="Thomas B.C."/>
            <person name="Singh A."/>
            <person name="Wilkins M.J."/>
            <person name="Karaoz U."/>
            <person name="Brodie E.L."/>
            <person name="Williams K.H."/>
            <person name="Hubbard S.S."/>
            <person name="Banfield J.F."/>
        </authorList>
    </citation>
    <scope>NUCLEOTIDE SEQUENCE [LARGE SCALE GENOMIC DNA]</scope>
</reference>
<accession>A0A1F6UXV8</accession>
<dbReference type="Gene3D" id="3.90.1150.10">
    <property type="entry name" value="Aspartate Aminotransferase, domain 1"/>
    <property type="match status" value="1"/>
</dbReference>
<comment type="similarity">
    <text evidence="1 3">Belongs to the class-III pyridoxal-phosphate-dependent aminotransferase family.</text>
</comment>
<comment type="caution">
    <text evidence="4">The sequence shown here is derived from an EMBL/GenBank/DDBJ whole genome shotgun (WGS) entry which is preliminary data.</text>
</comment>
<dbReference type="CDD" id="cd00610">
    <property type="entry name" value="OAT_like"/>
    <property type="match status" value="1"/>
</dbReference>
<organism evidence="4 5">
    <name type="scientific">Candidatus Nomurabacteria bacterium RIFCSPHIGHO2_01_FULL_39_9</name>
    <dbReference type="NCBI Taxonomy" id="1801735"/>
    <lineage>
        <taxon>Bacteria</taxon>
        <taxon>Candidatus Nomuraibacteriota</taxon>
    </lineage>
</organism>
<dbReference type="PANTHER" id="PTHR43094">
    <property type="entry name" value="AMINOTRANSFERASE"/>
    <property type="match status" value="1"/>
</dbReference>
<dbReference type="SUPFAM" id="SSF53383">
    <property type="entry name" value="PLP-dependent transferases"/>
    <property type="match status" value="1"/>
</dbReference>
<name>A0A1F6UXV8_9BACT</name>
<dbReference type="PANTHER" id="PTHR43094:SF1">
    <property type="entry name" value="AMINOTRANSFERASE CLASS-III"/>
    <property type="match status" value="1"/>
</dbReference>
<dbReference type="AlphaFoldDB" id="A0A1F6UXV8"/>
<dbReference type="GO" id="GO:0008483">
    <property type="term" value="F:transaminase activity"/>
    <property type="evidence" value="ECO:0007669"/>
    <property type="project" value="InterPro"/>
</dbReference>
<evidence type="ECO:0000256" key="3">
    <source>
        <dbReference type="RuleBase" id="RU003560"/>
    </source>
</evidence>
<dbReference type="InterPro" id="IPR015421">
    <property type="entry name" value="PyrdxlP-dep_Trfase_major"/>
</dbReference>
<dbReference type="InterPro" id="IPR015422">
    <property type="entry name" value="PyrdxlP-dep_Trfase_small"/>
</dbReference>
<evidence type="ECO:0008006" key="6">
    <source>
        <dbReference type="Google" id="ProtNLM"/>
    </source>
</evidence>
<evidence type="ECO:0000256" key="2">
    <source>
        <dbReference type="ARBA" id="ARBA00022898"/>
    </source>
</evidence>